<reference evidence="2 3" key="1">
    <citation type="journal article" date="2013" name="Proc. Natl. Acad. Sci. U.S.A.">
        <title>Fine-scale variation in meiotic recombination in Mimulus inferred from population shotgun sequencing.</title>
        <authorList>
            <person name="Hellsten U."/>
            <person name="Wright K.M."/>
            <person name="Jenkins J."/>
            <person name="Shu S."/>
            <person name="Yuan Y."/>
            <person name="Wessler S.R."/>
            <person name="Schmutz J."/>
            <person name="Willis J.H."/>
            <person name="Rokhsar D.S."/>
        </authorList>
    </citation>
    <scope>NUCLEOTIDE SEQUENCE [LARGE SCALE GENOMIC DNA]</scope>
    <source>
        <strain evidence="3">cv. DUN x IM62</strain>
    </source>
</reference>
<sequence>MYVSDDLVSEILSHLPVQSLLRFKTECKSWNTIISSPIFVESHLNNYGKNNNFILLTASVKLRLSLASFGISSPSSSRLTVVDRYSLELPIVKIIHKIIGPLNGSICIYGTA</sequence>
<keyword evidence="3" id="KW-1185">Reference proteome</keyword>
<dbReference type="Gene3D" id="1.20.1280.50">
    <property type="match status" value="1"/>
</dbReference>
<gene>
    <name evidence="2" type="ORF">MIMGU_mgv1a024385mg</name>
</gene>
<proteinExistence type="predicted"/>
<feature type="non-terminal residue" evidence="2">
    <location>
        <position position="112"/>
    </location>
</feature>
<dbReference type="EMBL" id="KI631140">
    <property type="protein sequence ID" value="EYU29846.1"/>
    <property type="molecule type" value="Genomic_DNA"/>
</dbReference>
<evidence type="ECO:0000313" key="2">
    <source>
        <dbReference type="EMBL" id="EYU29846.1"/>
    </source>
</evidence>
<accession>A0A022QPG0</accession>
<organism evidence="2 3">
    <name type="scientific">Erythranthe guttata</name>
    <name type="common">Yellow monkey flower</name>
    <name type="synonym">Mimulus guttatus</name>
    <dbReference type="NCBI Taxonomy" id="4155"/>
    <lineage>
        <taxon>Eukaryota</taxon>
        <taxon>Viridiplantae</taxon>
        <taxon>Streptophyta</taxon>
        <taxon>Embryophyta</taxon>
        <taxon>Tracheophyta</taxon>
        <taxon>Spermatophyta</taxon>
        <taxon>Magnoliopsida</taxon>
        <taxon>eudicotyledons</taxon>
        <taxon>Gunneridae</taxon>
        <taxon>Pentapetalae</taxon>
        <taxon>asterids</taxon>
        <taxon>lamiids</taxon>
        <taxon>Lamiales</taxon>
        <taxon>Phrymaceae</taxon>
        <taxon>Erythranthe</taxon>
    </lineage>
</organism>
<feature type="domain" description="F-box" evidence="1">
    <location>
        <begin position="3"/>
        <end position="42"/>
    </location>
</feature>
<dbReference type="PANTHER" id="PTHR31672:SF13">
    <property type="entry name" value="F-BOX PROTEIN CPR30-LIKE"/>
    <property type="match status" value="1"/>
</dbReference>
<dbReference type="Pfam" id="PF00646">
    <property type="entry name" value="F-box"/>
    <property type="match status" value="1"/>
</dbReference>
<dbReference type="InterPro" id="IPR036047">
    <property type="entry name" value="F-box-like_dom_sf"/>
</dbReference>
<protein>
    <recommendedName>
        <fullName evidence="1">F-box domain-containing protein</fullName>
    </recommendedName>
</protein>
<dbReference type="SMART" id="SM00256">
    <property type="entry name" value="FBOX"/>
    <property type="match status" value="1"/>
</dbReference>
<dbReference type="InterPro" id="IPR001810">
    <property type="entry name" value="F-box_dom"/>
</dbReference>
<dbReference type="Proteomes" id="UP000030748">
    <property type="component" value="Unassembled WGS sequence"/>
</dbReference>
<dbReference type="CDD" id="cd22157">
    <property type="entry name" value="F-box_AtFBW1-like"/>
    <property type="match status" value="1"/>
</dbReference>
<dbReference type="SUPFAM" id="SSF81383">
    <property type="entry name" value="F-box domain"/>
    <property type="match status" value="1"/>
</dbReference>
<dbReference type="PANTHER" id="PTHR31672">
    <property type="entry name" value="BNACNNG10540D PROTEIN"/>
    <property type="match status" value="1"/>
</dbReference>
<evidence type="ECO:0000313" key="3">
    <source>
        <dbReference type="Proteomes" id="UP000030748"/>
    </source>
</evidence>
<dbReference type="AlphaFoldDB" id="A0A022QPG0"/>
<dbReference type="InterPro" id="IPR050796">
    <property type="entry name" value="SCF_F-box_component"/>
</dbReference>
<name>A0A022QPG0_ERYGU</name>
<evidence type="ECO:0000259" key="1">
    <source>
        <dbReference type="SMART" id="SM00256"/>
    </source>
</evidence>